<protein>
    <submittedName>
        <fullName evidence="1">Uncharacterized protein</fullName>
    </submittedName>
</protein>
<dbReference type="InterPro" id="IPR012334">
    <property type="entry name" value="Pectin_lyas_fold"/>
</dbReference>
<evidence type="ECO:0000313" key="2">
    <source>
        <dbReference type="Proteomes" id="UP000078237"/>
    </source>
</evidence>
<evidence type="ECO:0000313" key="1">
    <source>
        <dbReference type="EMBL" id="KXX72828.1"/>
    </source>
</evidence>
<accession>A0A175VMU2</accession>
<sequence length="85" mass="8419">IWRSVKVLGGKVGFGLIGEGDTDTIGSVAFVDSIFEIVGTAIMTGPPSENPGTGTIGLVLDNCVFNGVTNAIALTTGSPLLPGGG</sequence>
<proteinExistence type="predicted"/>
<dbReference type="VEuPathDB" id="FungiDB:MMYC01_210645"/>
<comment type="caution">
    <text evidence="1">The sequence shown here is derived from an EMBL/GenBank/DDBJ whole genome shotgun (WGS) entry which is preliminary data.</text>
</comment>
<organism evidence="1 2">
    <name type="scientific">Madurella mycetomatis</name>
    <dbReference type="NCBI Taxonomy" id="100816"/>
    <lineage>
        <taxon>Eukaryota</taxon>
        <taxon>Fungi</taxon>
        <taxon>Dikarya</taxon>
        <taxon>Ascomycota</taxon>
        <taxon>Pezizomycotina</taxon>
        <taxon>Sordariomycetes</taxon>
        <taxon>Sordariomycetidae</taxon>
        <taxon>Sordariales</taxon>
        <taxon>Sordariales incertae sedis</taxon>
        <taxon>Madurella</taxon>
    </lineage>
</organism>
<feature type="non-terminal residue" evidence="1">
    <location>
        <position position="1"/>
    </location>
</feature>
<dbReference type="Gene3D" id="2.160.20.10">
    <property type="entry name" value="Single-stranded right-handed beta-helix, Pectin lyase-like"/>
    <property type="match status" value="1"/>
</dbReference>
<keyword evidence="2" id="KW-1185">Reference proteome</keyword>
<dbReference type="STRING" id="100816.A0A175VMU2"/>
<name>A0A175VMU2_9PEZI</name>
<gene>
    <name evidence="1" type="ORF">MMYC01_210645</name>
</gene>
<reference evidence="1 2" key="1">
    <citation type="journal article" date="2016" name="Genome Announc.">
        <title>Genome Sequence of Madurella mycetomatis mm55, Isolated from a Human Mycetoma Case in Sudan.</title>
        <authorList>
            <person name="Smit S."/>
            <person name="Derks M.F."/>
            <person name="Bervoets S."/>
            <person name="Fahal A."/>
            <person name="van Leeuwen W."/>
            <person name="van Belkum A."/>
            <person name="van de Sande W.W."/>
        </authorList>
    </citation>
    <scope>NUCLEOTIDE SEQUENCE [LARGE SCALE GENOMIC DNA]</scope>
    <source>
        <strain evidence="2">mm55</strain>
    </source>
</reference>
<dbReference type="Proteomes" id="UP000078237">
    <property type="component" value="Unassembled WGS sequence"/>
</dbReference>
<dbReference type="EMBL" id="LCTW02000654">
    <property type="protein sequence ID" value="KXX72828.1"/>
    <property type="molecule type" value="Genomic_DNA"/>
</dbReference>
<dbReference type="AlphaFoldDB" id="A0A175VMU2"/>